<dbReference type="GO" id="GO:0005507">
    <property type="term" value="F:copper ion binding"/>
    <property type="evidence" value="ECO:0007669"/>
    <property type="project" value="InterPro"/>
</dbReference>
<evidence type="ECO:0000313" key="4">
    <source>
        <dbReference type="Proteomes" id="UP000813462"/>
    </source>
</evidence>
<dbReference type="Gene3D" id="2.60.40.420">
    <property type="entry name" value="Cupredoxins - blue copper proteins"/>
    <property type="match status" value="1"/>
</dbReference>
<dbReference type="InterPro" id="IPR011706">
    <property type="entry name" value="Cu-oxidase_C"/>
</dbReference>
<name>A0A978VUK0_ZIZJJ</name>
<dbReference type="EMBL" id="JAEACU010000002">
    <property type="protein sequence ID" value="KAH7542495.1"/>
    <property type="molecule type" value="Genomic_DNA"/>
</dbReference>
<evidence type="ECO:0000256" key="1">
    <source>
        <dbReference type="ARBA" id="ARBA00010609"/>
    </source>
</evidence>
<dbReference type="PANTHER" id="PTHR11709">
    <property type="entry name" value="MULTI-COPPER OXIDASE"/>
    <property type="match status" value="1"/>
</dbReference>
<dbReference type="SUPFAM" id="SSF49503">
    <property type="entry name" value="Cupredoxins"/>
    <property type="match status" value="1"/>
</dbReference>
<reference evidence="3" key="1">
    <citation type="journal article" date="2021" name="Front. Plant Sci.">
        <title>Chromosome-Scale Genome Assembly for Chinese Sour Jujube and Insights Into Its Genome Evolution and Domestication Signature.</title>
        <authorList>
            <person name="Shen L.-Y."/>
            <person name="Luo H."/>
            <person name="Wang X.-L."/>
            <person name="Wang X.-M."/>
            <person name="Qiu X.-J."/>
            <person name="Liu H."/>
            <person name="Zhou S.-S."/>
            <person name="Jia K.-H."/>
            <person name="Nie S."/>
            <person name="Bao Y.-T."/>
            <person name="Zhang R.-G."/>
            <person name="Yun Q.-Z."/>
            <person name="Chai Y.-H."/>
            <person name="Lu J.-Y."/>
            <person name="Li Y."/>
            <person name="Zhao S.-W."/>
            <person name="Mao J.-F."/>
            <person name="Jia S.-G."/>
            <person name="Mao Y.-M."/>
        </authorList>
    </citation>
    <scope>NUCLEOTIDE SEQUENCE</scope>
    <source>
        <strain evidence="3">AT0</strain>
        <tissue evidence="3">Leaf</tissue>
    </source>
</reference>
<dbReference type="AlphaFoldDB" id="A0A978VUK0"/>
<feature type="domain" description="Plastocyanin-like" evidence="2">
    <location>
        <begin position="8"/>
        <end position="89"/>
    </location>
</feature>
<organism evidence="3 4">
    <name type="scientific">Ziziphus jujuba var. spinosa</name>
    <dbReference type="NCBI Taxonomy" id="714518"/>
    <lineage>
        <taxon>Eukaryota</taxon>
        <taxon>Viridiplantae</taxon>
        <taxon>Streptophyta</taxon>
        <taxon>Embryophyta</taxon>
        <taxon>Tracheophyta</taxon>
        <taxon>Spermatophyta</taxon>
        <taxon>Magnoliopsida</taxon>
        <taxon>eudicotyledons</taxon>
        <taxon>Gunneridae</taxon>
        <taxon>Pentapetalae</taxon>
        <taxon>rosids</taxon>
        <taxon>fabids</taxon>
        <taxon>Rosales</taxon>
        <taxon>Rhamnaceae</taxon>
        <taxon>Paliureae</taxon>
        <taxon>Ziziphus</taxon>
    </lineage>
</organism>
<evidence type="ECO:0000259" key="2">
    <source>
        <dbReference type="Pfam" id="PF07731"/>
    </source>
</evidence>
<proteinExistence type="inferred from homology"/>
<dbReference type="Pfam" id="PF07731">
    <property type="entry name" value="Cu-oxidase_2"/>
    <property type="match status" value="1"/>
</dbReference>
<dbReference type="PANTHER" id="PTHR11709:SF417">
    <property type="entry name" value="LACCASE-17"/>
    <property type="match status" value="1"/>
</dbReference>
<dbReference type="Proteomes" id="UP000813462">
    <property type="component" value="Unassembled WGS sequence"/>
</dbReference>
<sequence>MKDTSILGGENHPLHLHGFNFFVVGQGFGNFDPNKEPSNFRLVDSIERKTVAVPSGGWVAIRFLAGVWSLHCHLEIHTGWGWRIAWLVLDGKLRNQKLLPPPADLPRC</sequence>
<evidence type="ECO:0000313" key="3">
    <source>
        <dbReference type="EMBL" id="KAH7542495.1"/>
    </source>
</evidence>
<protein>
    <recommendedName>
        <fullName evidence="2">Plastocyanin-like domain-containing protein</fullName>
    </recommendedName>
</protein>
<dbReference type="InterPro" id="IPR045087">
    <property type="entry name" value="Cu-oxidase_fam"/>
</dbReference>
<dbReference type="InterPro" id="IPR008972">
    <property type="entry name" value="Cupredoxin"/>
</dbReference>
<comment type="similarity">
    <text evidence="1">Belongs to the multicopper oxidase family.</text>
</comment>
<gene>
    <name evidence="3" type="ORF">FEM48_Zijuj02G0080000</name>
</gene>
<accession>A0A978VUK0</accession>
<dbReference type="GO" id="GO:0016491">
    <property type="term" value="F:oxidoreductase activity"/>
    <property type="evidence" value="ECO:0007669"/>
    <property type="project" value="InterPro"/>
</dbReference>
<comment type="caution">
    <text evidence="3">The sequence shown here is derived from an EMBL/GenBank/DDBJ whole genome shotgun (WGS) entry which is preliminary data.</text>
</comment>